<gene>
    <name evidence="1" type="primary">SKIPA</name>
    <name evidence="1" type="ORF">SDJN03_19178</name>
</gene>
<dbReference type="Proteomes" id="UP000685013">
    <property type="component" value="Chromosome 12"/>
</dbReference>
<evidence type="ECO:0000313" key="2">
    <source>
        <dbReference type="Proteomes" id="UP000685013"/>
    </source>
</evidence>
<feature type="non-terminal residue" evidence="1">
    <location>
        <position position="1"/>
    </location>
</feature>
<dbReference type="GO" id="GO:0005681">
    <property type="term" value="C:spliceosomal complex"/>
    <property type="evidence" value="ECO:0007669"/>
    <property type="project" value="InterPro"/>
</dbReference>
<sequence>MGIYEGREIASISASVLFRRVLMVSFFSPMVKIAISNATGRISKSEEEQTSVVKPNPVPPYLKRSGFIPGKVEDFGNGAFLEIHVAPYPLDMGRDKSSKAWIKDPSCYCG</sequence>
<dbReference type="GO" id="GO:0000398">
    <property type="term" value="P:mRNA splicing, via spliceosome"/>
    <property type="evidence" value="ECO:0007669"/>
    <property type="project" value="InterPro"/>
</dbReference>
<name>A0AAV6MUW7_9ROSI</name>
<dbReference type="AlphaFoldDB" id="A0AAV6MUW7"/>
<dbReference type="PANTHER" id="PTHR12096">
    <property type="entry name" value="NUCLEAR PROTEIN SKIP-RELATED"/>
    <property type="match status" value="1"/>
</dbReference>
<dbReference type="InterPro" id="IPR017862">
    <property type="entry name" value="SKI-int_prot_SKIP"/>
</dbReference>
<reference evidence="1 2" key="1">
    <citation type="journal article" date="2021" name="Hortic Res">
        <title>The domestication of Cucurbita argyrosperma as revealed by the genome of its wild relative.</title>
        <authorList>
            <person name="Barrera-Redondo J."/>
            <person name="Sanchez-de la Vega G."/>
            <person name="Aguirre-Liguori J.A."/>
            <person name="Castellanos-Morales G."/>
            <person name="Gutierrez-Guerrero Y.T."/>
            <person name="Aguirre-Dugua X."/>
            <person name="Aguirre-Planter E."/>
            <person name="Tenaillon M.I."/>
            <person name="Lira-Saade R."/>
            <person name="Eguiarte L.E."/>
        </authorList>
    </citation>
    <scope>NUCLEOTIDE SEQUENCE [LARGE SCALE GENOMIC DNA]</scope>
    <source>
        <strain evidence="1">JBR-2021</strain>
    </source>
</reference>
<proteinExistence type="predicted"/>
<accession>A0AAV6MUW7</accession>
<comment type="caution">
    <text evidence="1">The sequence shown here is derived from an EMBL/GenBank/DDBJ whole genome shotgun (WGS) entry which is preliminary data.</text>
</comment>
<evidence type="ECO:0000313" key="1">
    <source>
        <dbReference type="EMBL" id="KAG6586445.1"/>
    </source>
</evidence>
<protein>
    <submittedName>
        <fullName evidence="1">SNW/SKI-interacting protein A</fullName>
    </submittedName>
</protein>
<keyword evidence="2" id="KW-1185">Reference proteome</keyword>
<dbReference type="EMBL" id="JAGKQH010000012">
    <property type="protein sequence ID" value="KAG6586445.1"/>
    <property type="molecule type" value="Genomic_DNA"/>
</dbReference>
<organism evidence="1 2">
    <name type="scientific">Cucurbita argyrosperma subsp. sororia</name>
    <dbReference type="NCBI Taxonomy" id="37648"/>
    <lineage>
        <taxon>Eukaryota</taxon>
        <taxon>Viridiplantae</taxon>
        <taxon>Streptophyta</taxon>
        <taxon>Embryophyta</taxon>
        <taxon>Tracheophyta</taxon>
        <taxon>Spermatophyta</taxon>
        <taxon>Magnoliopsida</taxon>
        <taxon>eudicotyledons</taxon>
        <taxon>Gunneridae</taxon>
        <taxon>Pentapetalae</taxon>
        <taxon>rosids</taxon>
        <taxon>fabids</taxon>
        <taxon>Cucurbitales</taxon>
        <taxon>Cucurbitaceae</taxon>
        <taxon>Cucurbiteae</taxon>
        <taxon>Cucurbita</taxon>
    </lineage>
</organism>